<dbReference type="Proteomes" id="UP000684084">
    <property type="component" value="Unassembled WGS sequence"/>
</dbReference>
<reference evidence="1" key="1">
    <citation type="submission" date="2020-05" db="EMBL/GenBank/DDBJ databases">
        <authorList>
            <person name="Rincon C."/>
            <person name="Sanders R I."/>
            <person name="Robbins C."/>
            <person name="Chaturvedi A."/>
        </authorList>
    </citation>
    <scope>NUCLEOTIDE SEQUENCE</scope>
    <source>
        <strain evidence="1">CHB12</strain>
    </source>
</reference>
<dbReference type="VEuPathDB" id="FungiDB:FUN_008307"/>
<sequence>MYLSVSSDSDNVTSAPRQIIINSYQNQIQFIPNIFNYKPPNDLYYYHISCIEVPYNTIISLLNNNEVCIQTNEYEYIFYYQQQYDNRFYKIICEIIPPFSITNYLNKNIHGRKIGQNMEQERLVFTFDQKENIKFQLTQYLSQYLLI</sequence>
<dbReference type="EMBL" id="CAGKOT010000052">
    <property type="protein sequence ID" value="CAB5384832.1"/>
    <property type="molecule type" value="Genomic_DNA"/>
</dbReference>
<organism evidence="1 2">
    <name type="scientific">Rhizophagus irregularis</name>
    <dbReference type="NCBI Taxonomy" id="588596"/>
    <lineage>
        <taxon>Eukaryota</taxon>
        <taxon>Fungi</taxon>
        <taxon>Fungi incertae sedis</taxon>
        <taxon>Mucoromycota</taxon>
        <taxon>Glomeromycotina</taxon>
        <taxon>Glomeromycetes</taxon>
        <taxon>Glomerales</taxon>
        <taxon>Glomeraceae</taxon>
        <taxon>Rhizophagus</taxon>
    </lineage>
</organism>
<evidence type="ECO:0000313" key="1">
    <source>
        <dbReference type="EMBL" id="CAB5384832.1"/>
    </source>
</evidence>
<protein>
    <submittedName>
        <fullName evidence="1">Uncharacterized protein</fullName>
    </submittedName>
</protein>
<dbReference type="VEuPathDB" id="FungiDB:RhiirA1_461833"/>
<proteinExistence type="predicted"/>
<comment type="caution">
    <text evidence="1">The sequence shown here is derived from an EMBL/GenBank/DDBJ whole genome shotgun (WGS) entry which is preliminary data.</text>
</comment>
<dbReference type="VEuPathDB" id="FungiDB:RhiirFUN_008677"/>
<dbReference type="OrthoDB" id="2411647at2759"/>
<gene>
    <name evidence="1" type="ORF">CHRIB12_LOCUS19035</name>
</gene>
<evidence type="ECO:0000313" key="2">
    <source>
        <dbReference type="Proteomes" id="UP000684084"/>
    </source>
</evidence>
<accession>A0A2I1E871</accession>
<dbReference type="AlphaFoldDB" id="A0A2I1E871"/>
<name>A0A2I1E871_9GLOM</name>